<dbReference type="AlphaFoldDB" id="A0AB73M537"/>
<reference evidence="3 5" key="2">
    <citation type="submission" date="2019-06" db="EMBL/GenBank/DDBJ databases">
        <title>Whole geneome sequnce of Mycobacteroides chelonae M77 isolated from bovine milk from Meghalaya, India.</title>
        <authorList>
            <person name="Vise E."/>
            <person name="Das S."/>
            <person name="Garg A."/>
            <person name="Ghatak S."/>
            <person name="Shakuntala I."/>
            <person name="Milton A.A.P."/>
            <person name="Karam A."/>
            <person name="Sanjukta R."/>
            <person name="Puro K."/>
            <person name="Sen A."/>
        </authorList>
    </citation>
    <scope>NUCLEOTIDE SEQUENCE [LARGE SCALE GENOMIC DNA]</scope>
    <source>
        <strain evidence="3 5">M77</strain>
    </source>
</reference>
<organism evidence="2 4">
    <name type="scientific">Mycobacteroides chelonae</name>
    <name type="common">Mycobacterium chelonae</name>
    <dbReference type="NCBI Taxonomy" id="1774"/>
    <lineage>
        <taxon>Bacteria</taxon>
        <taxon>Bacillati</taxon>
        <taxon>Actinomycetota</taxon>
        <taxon>Actinomycetes</taxon>
        <taxon>Mycobacteriales</taxon>
        <taxon>Mycobacteriaceae</taxon>
        <taxon>Mycobacteroides</taxon>
    </lineage>
</organism>
<dbReference type="EMBL" id="MLHW01000014">
    <property type="protein sequence ID" value="OHT49433.1"/>
    <property type="molecule type" value="Genomic_DNA"/>
</dbReference>
<evidence type="ECO:0000313" key="4">
    <source>
        <dbReference type="Proteomes" id="UP000180113"/>
    </source>
</evidence>
<dbReference type="Proteomes" id="UP000180113">
    <property type="component" value="Unassembled WGS sequence"/>
</dbReference>
<evidence type="ECO:0000313" key="2">
    <source>
        <dbReference type="EMBL" id="OHT49433.1"/>
    </source>
</evidence>
<dbReference type="Pfam" id="PF10738">
    <property type="entry name" value="Lpp-LpqN"/>
    <property type="match status" value="1"/>
</dbReference>
<dbReference type="Gene3D" id="3.40.1000.10">
    <property type="entry name" value="Mog1/PsbP, alpha/beta/alpha sandwich"/>
    <property type="match status" value="1"/>
</dbReference>
<dbReference type="Proteomes" id="UP000317728">
    <property type="component" value="Chromosome"/>
</dbReference>
<proteinExistence type="predicted"/>
<evidence type="ECO:0008006" key="6">
    <source>
        <dbReference type="Google" id="ProtNLM"/>
    </source>
</evidence>
<dbReference type="RefSeq" id="WP_057966284.1">
    <property type="nucleotide sequence ID" value="NZ_CP041150.1"/>
</dbReference>
<gene>
    <name evidence="2" type="ORF">BKG62_17685</name>
    <name evidence="3" type="ORF">FJK96_05095</name>
</gene>
<evidence type="ECO:0000256" key="1">
    <source>
        <dbReference type="ARBA" id="ARBA00022729"/>
    </source>
</evidence>
<accession>A0AB73M537</accession>
<name>A0AB73M537_MYCCH</name>
<protein>
    <recommendedName>
        <fullName evidence="6">Lipoprotein LpqN</fullName>
    </recommendedName>
</protein>
<keyword evidence="1" id="KW-0732">Signal</keyword>
<evidence type="ECO:0000313" key="3">
    <source>
        <dbReference type="EMBL" id="QDF69593.1"/>
    </source>
</evidence>
<sequence length="158" mass="16683">MVTLESKATDEPTLAVPAPNGWEYSEAMNSPVIRGAVVNTGLRANNFSPNAVVTLEDLTGRVPSAQQGIEAEIASIEQGGAAVQSRTAGTVCGHPSSTITYTLQNRPVTALITAAEDGPKIWATVLTIQTNEPDNPTYTADKQTMLDGFQFTVPGKDH</sequence>
<evidence type="ECO:0000313" key="5">
    <source>
        <dbReference type="Proteomes" id="UP000317728"/>
    </source>
</evidence>
<reference evidence="2 4" key="1">
    <citation type="submission" date="2016-10" db="EMBL/GenBank/DDBJ databases">
        <title>Evaluation of Human, Animal and Environmental Mycobacterium chelonae Isolates by Core Genome Phylogenomic Analysis, Targeted Gene Comparison, and Anti-microbial Susceptibility Patterns: A Tale of Mistaken Identities.</title>
        <authorList>
            <person name="Fogelson S.B."/>
            <person name="Camus A.C."/>
            <person name="Lorenz W."/>
            <person name="Vasireddy R."/>
            <person name="Vasireddy S."/>
            <person name="Smith T."/>
            <person name="Brown-Elliott B.A."/>
            <person name="Wallace R.J.Jr."/>
            <person name="Hasan N.A."/>
            <person name="Reischl U."/>
            <person name="Sanchez S."/>
        </authorList>
    </citation>
    <scope>NUCLEOTIDE SEQUENCE [LARGE SCALE GENOMIC DNA]</scope>
    <source>
        <strain evidence="2 4">42895</strain>
    </source>
</reference>
<dbReference type="EMBL" id="CP041150">
    <property type="protein sequence ID" value="QDF69593.1"/>
    <property type="molecule type" value="Genomic_DNA"/>
</dbReference>
<dbReference type="InterPro" id="IPR019674">
    <property type="entry name" value="Lipoprotein_LpqN/LpqT-like"/>
</dbReference>